<dbReference type="GO" id="GO:0005829">
    <property type="term" value="C:cytosol"/>
    <property type="evidence" value="ECO:0007669"/>
    <property type="project" value="TreeGrafter"/>
</dbReference>
<dbReference type="PROSITE" id="PS51198">
    <property type="entry name" value="UVRD_HELICASE_ATP_BIND"/>
    <property type="match status" value="1"/>
</dbReference>
<evidence type="ECO:0000256" key="6">
    <source>
        <dbReference type="ARBA" id="ARBA00023235"/>
    </source>
</evidence>
<dbReference type="GO" id="GO:0005524">
    <property type="term" value="F:ATP binding"/>
    <property type="evidence" value="ECO:0007669"/>
    <property type="project" value="UniProtKB-UniRule"/>
</dbReference>
<dbReference type="InterPro" id="IPR013986">
    <property type="entry name" value="DExx_box_DNA_helicase_dom_sf"/>
</dbReference>
<evidence type="ECO:0000256" key="9">
    <source>
        <dbReference type="ARBA" id="ARBA00048988"/>
    </source>
</evidence>
<dbReference type="PANTHER" id="PTHR11070">
    <property type="entry name" value="UVRD / RECB / PCRA DNA HELICASE FAMILY MEMBER"/>
    <property type="match status" value="1"/>
</dbReference>
<gene>
    <name evidence="13" type="ORF">A2119_00520</name>
</gene>
<accession>A0A1G1YV62</accession>
<dbReference type="Pfam" id="PF00580">
    <property type="entry name" value="UvrD-helicase"/>
    <property type="match status" value="1"/>
</dbReference>
<evidence type="ECO:0000259" key="11">
    <source>
        <dbReference type="PROSITE" id="PS51198"/>
    </source>
</evidence>
<dbReference type="Proteomes" id="UP000178179">
    <property type="component" value="Unassembled WGS sequence"/>
</dbReference>
<evidence type="ECO:0000256" key="7">
    <source>
        <dbReference type="ARBA" id="ARBA00034617"/>
    </source>
</evidence>
<dbReference type="GO" id="GO:0000725">
    <property type="term" value="P:recombinational repair"/>
    <property type="evidence" value="ECO:0007669"/>
    <property type="project" value="TreeGrafter"/>
</dbReference>
<feature type="domain" description="UvrD-like helicase C-terminal" evidence="12">
    <location>
        <begin position="275"/>
        <end position="498"/>
    </location>
</feature>
<comment type="caution">
    <text evidence="13">The sequence shown here is derived from an EMBL/GenBank/DDBJ whole genome shotgun (WGS) entry which is preliminary data.</text>
</comment>
<evidence type="ECO:0000256" key="5">
    <source>
        <dbReference type="ARBA" id="ARBA00022840"/>
    </source>
</evidence>
<comment type="catalytic activity">
    <reaction evidence="7">
        <text>Couples ATP hydrolysis with the unwinding of duplex DNA by translocating in the 3'-5' direction.</text>
        <dbReference type="EC" id="5.6.2.4"/>
    </reaction>
</comment>
<evidence type="ECO:0000256" key="3">
    <source>
        <dbReference type="ARBA" id="ARBA00022801"/>
    </source>
</evidence>
<evidence type="ECO:0000313" key="14">
    <source>
        <dbReference type="Proteomes" id="UP000178179"/>
    </source>
</evidence>
<dbReference type="PANTHER" id="PTHR11070:SF48">
    <property type="entry name" value="ATP-DEPENDENT HELICASE_NUCLEASE SUBUNIT A"/>
    <property type="match status" value="1"/>
</dbReference>
<dbReference type="GO" id="GO:0043138">
    <property type="term" value="F:3'-5' DNA helicase activity"/>
    <property type="evidence" value="ECO:0007669"/>
    <property type="project" value="UniProtKB-EC"/>
</dbReference>
<evidence type="ECO:0000313" key="13">
    <source>
        <dbReference type="EMBL" id="OGY56271.1"/>
    </source>
</evidence>
<sequence length="580" mass="66035">MNLSDSQKEAVHYGLGPLLVTAGAGSGKTRTLTERVIHLINSDIEPERIVAITFTNKAADEMRSRIVKGVGHANKKKLPYIGTFHAFCARILRKEAKNLGRDHNFGIFDNDDSLRVIKKSINSLGLAENKKVSPALLLKGISNAKMELLTSDSLESPLKEVFEDYETRLQEQNAFDFDDLITKVVELLSDNPAKLKKYQDQFDYILVDEYQDINRAQYVFIKLLSQKHGNINVVGDDQQSIYAFRGANIKTFLDFERDWPGAKIVHLGENYRSTGNIVGAAAKVIENNRLQIRKKLWTQNPGGAPVSVLGTYSAEEEADLIASEITERGFRPSAILYRTNAQSRAIEQSLNFHSIPYEMYGGVKFYDRKEIKDILAPLRYALNPKDQVSRERIEKAFLKKISEKLITELPKMAQTLGLMELIGYILKTTDYFEYLIKKFDNALERTENVRELISFASEFNSLGDFMERVALLNANDSINRLGEKDAPVKLMTIHLAKGLEFDDVYIAGVDDGVLPHHRSFFNEEDIEEERRLMYVAMTRAKENLTLSFHSIASRFLYEMPPELIKFKKAGQFEEETIYLD</sequence>
<dbReference type="EMBL" id="MHIS01000018">
    <property type="protein sequence ID" value="OGY56271.1"/>
    <property type="molecule type" value="Genomic_DNA"/>
</dbReference>
<evidence type="ECO:0000256" key="10">
    <source>
        <dbReference type="PROSITE-ProRule" id="PRU00560"/>
    </source>
</evidence>
<dbReference type="Pfam" id="PF13361">
    <property type="entry name" value="UvrD_C"/>
    <property type="match status" value="2"/>
</dbReference>
<dbReference type="GO" id="GO:0003677">
    <property type="term" value="F:DNA binding"/>
    <property type="evidence" value="ECO:0007669"/>
    <property type="project" value="InterPro"/>
</dbReference>
<dbReference type="GO" id="GO:0033202">
    <property type="term" value="C:DNA helicase complex"/>
    <property type="evidence" value="ECO:0007669"/>
    <property type="project" value="TreeGrafter"/>
</dbReference>
<comment type="similarity">
    <text evidence="1">Belongs to the helicase family. UvrD subfamily.</text>
</comment>
<dbReference type="EC" id="5.6.2.4" evidence="8"/>
<keyword evidence="3 10" id="KW-0378">Hydrolase</keyword>
<keyword evidence="5 10" id="KW-0067">ATP-binding</keyword>
<dbReference type="CDD" id="cd18807">
    <property type="entry name" value="SF1_C_UvrD"/>
    <property type="match status" value="1"/>
</dbReference>
<dbReference type="SUPFAM" id="SSF52540">
    <property type="entry name" value="P-loop containing nucleoside triphosphate hydrolases"/>
    <property type="match status" value="1"/>
</dbReference>
<keyword evidence="2 10" id="KW-0547">Nucleotide-binding</keyword>
<dbReference type="PROSITE" id="PS51217">
    <property type="entry name" value="UVRD_HELICASE_CTER"/>
    <property type="match status" value="1"/>
</dbReference>
<protein>
    <recommendedName>
        <fullName evidence="8">DNA 3'-5' helicase</fullName>
        <ecNumber evidence="8">5.6.2.4</ecNumber>
    </recommendedName>
</protein>
<organism evidence="13 14">
    <name type="scientific">Candidatus Colwellbacteria bacterium GWA2_46_10</name>
    <dbReference type="NCBI Taxonomy" id="1797684"/>
    <lineage>
        <taxon>Bacteria</taxon>
        <taxon>Candidatus Colwelliibacteriota</taxon>
    </lineage>
</organism>
<evidence type="ECO:0000256" key="1">
    <source>
        <dbReference type="ARBA" id="ARBA00009922"/>
    </source>
</evidence>
<keyword evidence="4 10" id="KW-0347">Helicase</keyword>
<dbReference type="Gene3D" id="1.10.10.160">
    <property type="match status" value="1"/>
</dbReference>
<dbReference type="InterPro" id="IPR014016">
    <property type="entry name" value="UvrD-like_ATP-bd"/>
</dbReference>
<dbReference type="GO" id="GO:0016887">
    <property type="term" value="F:ATP hydrolysis activity"/>
    <property type="evidence" value="ECO:0007669"/>
    <property type="project" value="RHEA"/>
</dbReference>
<feature type="binding site" evidence="10">
    <location>
        <begin position="22"/>
        <end position="29"/>
    </location>
    <ligand>
        <name>ATP</name>
        <dbReference type="ChEBI" id="CHEBI:30616"/>
    </ligand>
</feature>
<keyword evidence="6" id="KW-0413">Isomerase</keyword>
<reference evidence="13 14" key="1">
    <citation type="journal article" date="2016" name="Nat. Commun.">
        <title>Thousands of microbial genomes shed light on interconnected biogeochemical processes in an aquifer system.</title>
        <authorList>
            <person name="Anantharaman K."/>
            <person name="Brown C.T."/>
            <person name="Hug L.A."/>
            <person name="Sharon I."/>
            <person name="Castelle C.J."/>
            <person name="Probst A.J."/>
            <person name="Thomas B.C."/>
            <person name="Singh A."/>
            <person name="Wilkins M.J."/>
            <person name="Karaoz U."/>
            <person name="Brodie E.L."/>
            <person name="Williams K.H."/>
            <person name="Hubbard S.S."/>
            <person name="Banfield J.F."/>
        </authorList>
    </citation>
    <scope>NUCLEOTIDE SEQUENCE [LARGE SCALE GENOMIC DNA]</scope>
</reference>
<dbReference type="AlphaFoldDB" id="A0A1G1YV62"/>
<feature type="domain" description="UvrD-like helicase ATP-binding" evidence="11">
    <location>
        <begin position="1"/>
        <end position="274"/>
    </location>
</feature>
<evidence type="ECO:0000256" key="2">
    <source>
        <dbReference type="ARBA" id="ARBA00022741"/>
    </source>
</evidence>
<evidence type="ECO:0000256" key="8">
    <source>
        <dbReference type="ARBA" id="ARBA00034808"/>
    </source>
</evidence>
<evidence type="ECO:0000256" key="4">
    <source>
        <dbReference type="ARBA" id="ARBA00022806"/>
    </source>
</evidence>
<dbReference type="Gene3D" id="3.40.50.300">
    <property type="entry name" value="P-loop containing nucleotide triphosphate hydrolases"/>
    <property type="match status" value="3"/>
</dbReference>
<comment type="catalytic activity">
    <reaction evidence="9">
        <text>ATP + H2O = ADP + phosphate + H(+)</text>
        <dbReference type="Rhea" id="RHEA:13065"/>
        <dbReference type="ChEBI" id="CHEBI:15377"/>
        <dbReference type="ChEBI" id="CHEBI:15378"/>
        <dbReference type="ChEBI" id="CHEBI:30616"/>
        <dbReference type="ChEBI" id="CHEBI:43474"/>
        <dbReference type="ChEBI" id="CHEBI:456216"/>
        <dbReference type="EC" id="5.6.2.4"/>
    </reaction>
</comment>
<dbReference type="InterPro" id="IPR027417">
    <property type="entry name" value="P-loop_NTPase"/>
</dbReference>
<dbReference type="InterPro" id="IPR000212">
    <property type="entry name" value="DNA_helicase_UvrD/REP"/>
</dbReference>
<evidence type="ECO:0000259" key="12">
    <source>
        <dbReference type="PROSITE" id="PS51217"/>
    </source>
</evidence>
<dbReference type="CDD" id="cd17932">
    <property type="entry name" value="DEXQc_UvrD"/>
    <property type="match status" value="1"/>
</dbReference>
<dbReference type="Gene3D" id="1.10.486.10">
    <property type="entry name" value="PCRA, domain 4"/>
    <property type="match status" value="1"/>
</dbReference>
<name>A0A1G1YV62_9BACT</name>
<dbReference type="InterPro" id="IPR014017">
    <property type="entry name" value="DNA_helicase_UvrD-like_C"/>
</dbReference>
<proteinExistence type="inferred from homology"/>